<sequence length="77" mass="9001">MGKKDAQRCQLPVDQYRKNIGKQDYKRSKKDLIKSKREADLRKTSTGFQDFMLVVLAVCGVVCLIYMFFYLQMPSKT</sequence>
<evidence type="ECO:0000256" key="5">
    <source>
        <dbReference type="ARBA" id="ARBA00022824"/>
    </source>
</evidence>
<evidence type="ECO:0000256" key="3">
    <source>
        <dbReference type="ARBA" id="ARBA00014257"/>
    </source>
</evidence>
<keyword evidence="6 8" id="KW-1133">Transmembrane helix</keyword>
<keyword evidence="4 8" id="KW-0812">Transmembrane</keyword>
<feature type="transmembrane region" description="Helical" evidence="8">
    <location>
        <begin position="51"/>
        <end position="71"/>
    </location>
</feature>
<dbReference type="PANTHER" id="PTHR20583:SF1">
    <property type="entry name" value="TRIPLE QXXK_R MOTIF-CONTAINING PROTEIN"/>
    <property type="match status" value="1"/>
</dbReference>
<dbReference type="InterPro" id="IPR024842">
    <property type="entry name" value="TRIQK"/>
</dbReference>
<evidence type="ECO:0000256" key="7">
    <source>
        <dbReference type="ARBA" id="ARBA00023136"/>
    </source>
</evidence>
<name>A0A914BRR4_PATMI</name>
<organism evidence="9 10">
    <name type="scientific">Patiria miniata</name>
    <name type="common">Bat star</name>
    <name type="synonym">Asterina miniata</name>
    <dbReference type="NCBI Taxonomy" id="46514"/>
    <lineage>
        <taxon>Eukaryota</taxon>
        <taxon>Metazoa</taxon>
        <taxon>Echinodermata</taxon>
        <taxon>Eleutherozoa</taxon>
        <taxon>Asterozoa</taxon>
        <taxon>Asteroidea</taxon>
        <taxon>Valvatacea</taxon>
        <taxon>Valvatida</taxon>
        <taxon>Asterinidae</taxon>
        <taxon>Patiria</taxon>
    </lineage>
</organism>
<proteinExistence type="inferred from homology"/>
<dbReference type="EnsemblMetazoa" id="XM_038222931.1">
    <property type="protein sequence ID" value="XP_038078859.1"/>
    <property type="gene ID" value="LOC119746129"/>
</dbReference>
<accession>A0A914BRR4</accession>
<dbReference type="RefSeq" id="XP_038078859.1">
    <property type="nucleotide sequence ID" value="XM_038222931.1"/>
</dbReference>
<reference evidence="9" key="1">
    <citation type="submission" date="2022-11" db="UniProtKB">
        <authorList>
            <consortium name="EnsemblMetazoa"/>
        </authorList>
    </citation>
    <scope>IDENTIFICATION</scope>
</reference>
<keyword evidence="7 8" id="KW-0472">Membrane</keyword>
<evidence type="ECO:0000256" key="2">
    <source>
        <dbReference type="ARBA" id="ARBA00007709"/>
    </source>
</evidence>
<evidence type="ECO:0000256" key="4">
    <source>
        <dbReference type="ARBA" id="ARBA00022692"/>
    </source>
</evidence>
<dbReference type="GO" id="GO:0005789">
    <property type="term" value="C:endoplasmic reticulum membrane"/>
    <property type="evidence" value="ECO:0007669"/>
    <property type="project" value="UniProtKB-SubCell"/>
</dbReference>
<dbReference type="PANTHER" id="PTHR20583">
    <property type="entry name" value="TRIPLE QXXK/R MOTIF-CONTAINING PROTEIN"/>
    <property type="match status" value="1"/>
</dbReference>
<keyword evidence="5" id="KW-0256">Endoplasmic reticulum</keyword>
<dbReference type="GeneID" id="119746129"/>
<protein>
    <recommendedName>
        <fullName evidence="3">Triple QxxK/R motif-containing protein</fullName>
    </recommendedName>
</protein>
<evidence type="ECO:0000256" key="1">
    <source>
        <dbReference type="ARBA" id="ARBA00004389"/>
    </source>
</evidence>
<dbReference type="OMA" id="NIGKQDY"/>
<keyword evidence="10" id="KW-1185">Reference proteome</keyword>
<evidence type="ECO:0000313" key="9">
    <source>
        <dbReference type="EnsemblMetazoa" id="XP_038078859.1"/>
    </source>
</evidence>
<comment type="similarity">
    <text evidence="2">Belongs to the TRIQK family.</text>
</comment>
<evidence type="ECO:0000256" key="6">
    <source>
        <dbReference type="ARBA" id="ARBA00022989"/>
    </source>
</evidence>
<comment type="subcellular location">
    <subcellularLocation>
        <location evidence="1">Endoplasmic reticulum membrane</location>
        <topology evidence="1">Single-pass membrane protein</topology>
    </subcellularLocation>
</comment>
<dbReference type="Proteomes" id="UP000887568">
    <property type="component" value="Unplaced"/>
</dbReference>
<dbReference type="Pfam" id="PF15168">
    <property type="entry name" value="TRIQK"/>
    <property type="match status" value="1"/>
</dbReference>
<evidence type="ECO:0000313" key="10">
    <source>
        <dbReference type="Proteomes" id="UP000887568"/>
    </source>
</evidence>
<evidence type="ECO:0000256" key="8">
    <source>
        <dbReference type="SAM" id="Phobius"/>
    </source>
</evidence>
<dbReference type="OrthoDB" id="10049402at2759"/>
<dbReference type="AlphaFoldDB" id="A0A914BRR4"/>